<dbReference type="GO" id="GO:0051301">
    <property type="term" value="P:cell division"/>
    <property type="evidence" value="ECO:0007669"/>
    <property type="project" value="UniProtKB-KW"/>
</dbReference>
<feature type="transmembrane region" description="Helical" evidence="1">
    <location>
        <begin position="219"/>
        <end position="235"/>
    </location>
</feature>
<name>A0ABM8YN84_9BACI</name>
<feature type="transmembrane region" description="Helical" evidence="1">
    <location>
        <begin position="183"/>
        <end position="207"/>
    </location>
</feature>
<dbReference type="EMBL" id="CAKJTJ010000010">
    <property type="protein sequence ID" value="CAG9621454.1"/>
    <property type="molecule type" value="Genomic_DNA"/>
</dbReference>
<dbReference type="InterPro" id="IPR001478">
    <property type="entry name" value="PDZ"/>
</dbReference>
<dbReference type="RefSeq" id="WP_230501345.1">
    <property type="nucleotide sequence ID" value="NZ_CAKJTJ010000010.1"/>
</dbReference>
<keyword evidence="1" id="KW-0472">Membrane</keyword>
<feature type="transmembrane region" description="Helical" evidence="1">
    <location>
        <begin position="267"/>
        <end position="286"/>
    </location>
</feature>
<sequence>MESWVFELLKGVGRLFIHPVLYVTLAVAVVLGYFRVKRERYDFLIRIEYGLTEFQKACKSLLIGIALSVFTIGIGVILPFGTIVLLGLFTILFTLFIKPRLLSSAYIFGFAFLGVILLPNIETSISLLQSLFVSIAGTDLSTLALLMGMLIVVEGLLVWKQASFQTSPMLHKSKRGLPVGSHVVQRVWILPLFLFVPVTSGGITTYFDWWPVLQVGEHTLTIWLVPFAVGFYQHLRASLPKVTIPILGKQLFFLGLLVFLISASSLLWATSAIIAAIVAIFGRGWLQYRTRIQEDRQRPLFVQRDDGLVILGVIPDSPAEKMNLQIGEIITKVNNIPVKTVPQFYEALQKNRAFCKLHVVDINGEIRFAQSALYEGDHHELGLLFIQEGRKWKRAEVS</sequence>
<evidence type="ECO:0000313" key="3">
    <source>
        <dbReference type="EMBL" id="CAG9621454.1"/>
    </source>
</evidence>
<dbReference type="InterPro" id="IPR041489">
    <property type="entry name" value="PDZ_6"/>
</dbReference>
<dbReference type="SUPFAM" id="SSF50156">
    <property type="entry name" value="PDZ domain-like"/>
    <property type="match status" value="1"/>
</dbReference>
<feature type="transmembrane region" description="Helical" evidence="1">
    <location>
        <begin position="104"/>
        <end position="121"/>
    </location>
</feature>
<evidence type="ECO:0000313" key="4">
    <source>
        <dbReference type="Proteomes" id="UP000789833"/>
    </source>
</evidence>
<keyword evidence="3" id="KW-0131">Cell cycle</keyword>
<dbReference type="Pfam" id="PF17820">
    <property type="entry name" value="PDZ_6"/>
    <property type="match status" value="1"/>
</dbReference>
<comment type="caution">
    <text evidence="3">The sequence shown here is derived from an EMBL/GenBank/DDBJ whole genome shotgun (WGS) entry which is preliminary data.</text>
</comment>
<dbReference type="InterPro" id="IPR036034">
    <property type="entry name" value="PDZ_sf"/>
</dbReference>
<dbReference type="Proteomes" id="UP000789833">
    <property type="component" value="Unassembled WGS sequence"/>
</dbReference>
<evidence type="ECO:0000259" key="2">
    <source>
        <dbReference type="SMART" id="SM00228"/>
    </source>
</evidence>
<keyword evidence="1" id="KW-0812">Transmembrane</keyword>
<feature type="domain" description="PDZ" evidence="2">
    <location>
        <begin position="296"/>
        <end position="363"/>
    </location>
</feature>
<accession>A0ABM8YN84</accession>
<dbReference type="SMART" id="SM00228">
    <property type="entry name" value="PDZ"/>
    <property type="match status" value="1"/>
</dbReference>
<feature type="transmembrane region" description="Helical" evidence="1">
    <location>
        <begin position="141"/>
        <end position="162"/>
    </location>
</feature>
<organism evidence="3 4">
    <name type="scientific">Sutcliffiella rhizosphaerae</name>
    <dbReference type="NCBI Taxonomy" id="2880967"/>
    <lineage>
        <taxon>Bacteria</taxon>
        <taxon>Bacillati</taxon>
        <taxon>Bacillota</taxon>
        <taxon>Bacilli</taxon>
        <taxon>Bacillales</taxon>
        <taxon>Bacillaceae</taxon>
        <taxon>Sutcliffiella</taxon>
    </lineage>
</organism>
<feature type="transmembrane region" description="Helical" evidence="1">
    <location>
        <begin position="15"/>
        <end position="36"/>
    </location>
</feature>
<protein>
    <submittedName>
        <fullName evidence="3">Cell division topological determinant MinJ</fullName>
    </submittedName>
</protein>
<gene>
    <name evidence="3" type="primary">minJ</name>
    <name evidence="3" type="ORF">BACCIP111883_02227</name>
</gene>
<keyword evidence="1" id="KW-1133">Transmembrane helix</keyword>
<reference evidence="3 4" key="1">
    <citation type="submission" date="2021-10" db="EMBL/GenBank/DDBJ databases">
        <authorList>
            <person name="Criscuolo A."/>
        </authorList>
    </citation>
    <scope>NUCLEOTIDE SEQUENCE [LARGE SCALE GENOMIC DNA]</scope>
    <source>
        <strain evidence="4">CIP 111883</strain>
    </source>
</reference>
<dbReference type="Gene3D" id="2.30.42.10">
    <property type="match status" value="1"/>
</dbReference>
<keyword evidence="4" id="KW-1185">Reference proteome</keyword>
<proteinExistence type="predicted"/>
<keyword evidence="3" id="KW-0132">Cell division</keyword>
<feature type="transmembrane region" description="Helical" evidence="1">
    <location>
        <begin position="57"/>
        <end position="74"/>
    </location>
</feature>
<evidence type="ECO:0000256" key="1">
    <source>
        <dbReference type="SAM" id="Phobius"/>
    </source>
</evidence>